<dbReference type="EMBL" id="JBHSMC010000003">
    <property type="protein sequence ID" value="MFC5464273.1"/>
    <property type="molecule type" value="Genomic_DNA"/>
</dbReference>
<accession>A0ABW0LI91</accession>
<protein>
    <submittedName>
        <fullName evidence="3">HAD-IA family hydrolase</fullName>
    </submittedName>
</protein>
<dbReference type="SFLD" id="SFLDG01129">
    <property type="entry name" value="C1.5:_HAD__Beta-PGM__Phosphata"/>
    <property type="match status" value="1"/>
</dbReference>
<evidence type="ECO:0000256" key="2">
    <source>
        <dbReference type="ARBA" id="ARBA00022842"/>
    </source>
</evidence>
<dbReference type="InterPro" id="IPR006439">
    <property type="entry name" value="HAD-SF_hydro_IA"/>
</dbReference>
<dbReference type="NCBIfam" id="TIGR01549">
    <property type="entry name" value="HAD-SF-IA-v1"/>
    <property type="match status" value="1"/>
</dbReference>
<reference evidence="4" key="1">
    <citation type="journal article" date="2019" name="Int. J. Syst. Evol. Microbiol.">
        <title>The Global Catalogue of Microorganisms (GCM) 10K type strain sequencing project: providing services to taxonomists for standard genome sequencing and annotation.</title>
        <authorList>
            <consortium name="The Broad Institute Genomics Platform"/>
            <consortium name="The Broad Institute Genome Sequencing Center for Infectious Disease"/>
            <person name="Wu L."/>
            <person name="Ma J."/>
        </authorList>
    </citation>
    <scope>NUCLEOTIDE SEQUENCE [LARGE SCALE GENOMIC DNA]</scope>
    <source>
        <strain evidence="4">CGMCC 1.12237</strain>
    </source>
</reference>
<evidence type="ECO:0000313" key="3">
    <source>
        <dbReference type="EMBL" id="MFC5464273.1"/>
    </source>
</evidence>
<name>A0ABW0LI91_9BACI</name>
<dbReference type="SUPFAM" id="SSF56784">
    <property type="entry name" value="HAD-like"/>
    <property type="match status" value="1"/>
</dbReference>
<keyword evidence="2" id="KW-0460">Magnesium</keyword>
<dbReference type="InterPro" id="IPR050155">
    <property type="entry name" value="HAD-like_hydrolase_sf"/>
</dbReference>
<evidence type="ECO:0000256" key="1">
    <source>
        <dbReference type="ARBA" id="ARBA00022801"/>
    </source>
</evidence>
<dbReference type="Gene3D" id="1.10.150.240">
    <property type="entry name" value="Putative phosphatase, domain 2"/>
    <property type="match status" value="1"/>
</dbReference>
<dbReference type="InterPro" id="IPR041492">
    <property type="entry name" value="HAD_2"/>
</dbReference>
<dbReference type="PANTHER" id="PTHR43434">
    <property type="entry name" value="PHOSPHOGLYCOLATE PHOSPHATASE"/>
    <property type="match status" value="1"/>
</dbReference>
<proteinExistence type="predicted"/>
<dbReference type="InterPro" id="IPR023198">
    <property type="entry name" value="PGP-like_dom2"/>
</dbReference>
<dbReference type="PANTHER" id="PTHR43434:SF25">
    <property type="entry name" value="PHOSPHOGLYCOLATE PHOSPHATASE"/>
    <property type="match status" value="1"/>
</dbReference>
<sequence>MKLLWDLDGTIFNTYPAILASFCTVHEEALGKPVDQEEALRLLKRTSKETFAYYGISEEYRERFKELDHARAESGCPPFEGVETILEAADINVIVTHRTQASTRKLLKKFGLMHYFNEIISPDDDGYPRKPDEGAYRYLHDKYDLDWAIGDRELDLIPAKAVGLKTCAFQNPDIQADLHIDEYTPSLIEKLSK</sequence>
<dbReference type="RefSeq" id="WP_382348901.1">
    <property type="nucleotide sequence ID" value="NZ_JBHSMC010000003.1"/>
</dbReference>
<organism evidence="3 4">
    <name type="scientific">Lederbergia graminis</name>
    <dbReference type="NCBI Taxonomy" id="735518"/>
    <lineage>
        <taxon>Bacteria</taxon>
        <taxon>Bacillati</taxon>
        <taxon>Bacillota</taxon>
        <taxon>Bacilli</taxon>
        <taxon>Bacillales</taxon>
        <taxon>Bacillaceae</taxon>
        <taxon>Lederbergia</taxon>
    </lineage>
</organism>
<keyword evidence="1 3" id="KW-0378">Hydrolase</keyword>
<dbReference type="Gene3D" id="3.40.50.1000">
    <property type="entry name" value="HAD superfamily/HAD-like"/>
    <property type="match status" value="1"/>
</dbReference>
<dbReference type="InterPro" id="IPR036412">
    <property type="entry name" value="HAD-like_sf"/>
</dbReference>
<keyword evidence="4" id="KW-1185">Reference proteome</keyword>
<evidence type="ECO:0000313" key="4">
    <source>
        <dbReference type="Proteomes" id="UP001596147"/>
    </source>
</evidence>
<dbReference type="Pfam" id="PF13419">
    <property type="entry name" value="HAD_2"/>
    <property type="match status" value="1"/>
</dbReference>
<dbReference type="SFLD" id="SFLDS00003">
    <property type="entry name" value="Haloacid_Dehalogenase"/>
    <property type="match status" value="1"/>
</dbReference>
<dbReference type="InterPro" id="IPR023214">
    <property type="entry name" value="HAD_sf"/>
</dbReference>
<comment type="caution">
    <text evidence="3">The sequence shown here is derived from an EMBL/GenBank/DDBJ whole genome shotgun (WGS) entry which is preliminary data.</text>
</comment>
<dbReference type="Proteomes" id="UP001596147">
    <property type="component" value="Unassembled WGS sequence"/>
</dbReference>
<dbReference type="GO" id="GO:0016787">
    <property type="term" value="F:hydrolase activity"/>
    <property type="evidence" value="ECO:0007669"/>
    <property type="project" value="UniProtKB-KW"/>
</dbReference>
<gene>
    <name evidence="3" type="ORF">ACFPM4_05805</name>
</gene>